<proteinExistence type="predicted"/>
<sequence length="125" mass="14676">MKSLSQVLEFQGANRTRLAKHVAEREKKAVKFAHLAREEIKKRIEMENKAVEEHTRLKHELDMERFRCRALEAKFLFVTVNSGNTKLKSTDCELSQHKCFRLAENEKQLEEMQKNINVVAPIIRV</sequence>
<dbReference type="OrthoDB" id="2535391at2759"/>
<reference evidence="1 2" key="1">
    <citation type="submission" date="2014-10" db="EMBL/GenBank/DDBJ databases">
        <title>Draft genome of the hookworm Ancylostoma caninum.</title>
        <authorList>
            <person name="Mitreva M."/>
        </authorList>
    </citation>
    <scope>NUCLEOTIDE SEQUENCE [LARGE SCALE GENOMIC DNA]</scope>
    <source>
        <strain evidence="1 2">Baltimore</strain>
    </source>
</reference>
<keyword evidence="2" id="KW-1185">Reference proteome</keyword>
<evidence type="ECO:0000313" key="1">
    <source>
        <dbReference type="EMBL" id="RCN38779.1"/>
    </source>
</evidence>
<dbReference type="STRING" id="29170.A0A368G652"/>
<gene>
    <name evidence="1" type="ORF">ANCCAN_15301</name>
</gene>
<dbReference type="Proteomes" id="UP000252519">
    <property type="component" value="Unassembled WGS sequence"/>
</dbReference>
<dbReference type="AlphaFoldDB" id="A0A368G652"/>
<protein>
    <submittedName>
        <fullName evidence="1">Uncharacterized protein</fullName>
    </submittedName>
</protein>
<evidence type="ECO:0000313" key="2">
    <source>
        <dbReference type="Proteomes" id="UP000252519"/>
    </source>
</evidence>
<name>A0A368G652_ANCCA</name>
<dbReference type="EMBL" id="JOJR01000376">
    <property type="protein sequence ID" value="RCN38779.1"/>
    <property type="molecule type" value="Genomic_DNA"/>
</dbReference>
<accession>A0A368G652</accession>
<comment type="caution">
    <text evidence="1">The sequence shown here is derived from an EMBL/GenBank/DDBJ whole genome shotgun (WGS) entry which is preliminary data.</text>
</comment>
<organism evidence="1 2">
    <name type="scientific">Ancylostoma caninum</name>
    <name type="common">Dog hookworm</name>
    <dbReference type="NCBI Taxonomy" id="29170"/>
    <lineage>
        <taxon>Eukaryota</taxon>
        <taxon>Metazoa</taxon>
        <taxon>Ecdysozoa</taxon>
        <taxon>Nematoda</taxon>
        <taxon>Chromadorea</taxon>
        <taxon>Rhabditida</taxon>
        <taxon>Rhabditina</taxon>
        <taxon>Rhabditomorpha</taxon>
        <taxon>Strongyloidea</taxon>
        <taxon>Ancylostomatidae</taxon>
        <taxon>Ancylostomatinae</taxon>
        <taxon>Ancylostoma</taxon>
    </lineage>
</organism>